<gene>
    <name evidence="1" type="ORF">ALC57_03911</name>
</gene>
<dbReference type="Proteomes" id="UP000078492">
    <property type="component" value="Unassembled WGS sequence"/>
</dbReference>
<dbReference type="AlphaFoldDB" id="A0A151JLM4"/>
<dbReference type="EMBL" id="KQ978990">
    <property type="protein sequence ID" value="KYN26714.1"/>
    <property type="molecule type" value="Genomic_DNA"/>
</dbReference>
<sequence>MEYIMGHQRSVPQLAPCKITESVMISVMDASEYDTDLEEKFVPSPEIRAPNETLHIDFEERFWYTAFGLIKEQCYESMKSENKIQYSCRQIKIPVGGEMCIELMITDNLVMPYYDCEENPAQKVYRDLCDKYMRNQSCHPCREYELVDEHNTTRVQRDLKIVKKIWKITSEWNANCWSSATGSLLWWSILRGCNDATNGEEFCRAKRPHFAVGHRQSAVARIARLAGAKSQLERRFVHVGGEYTNAGNVVLERVRDAVERHDSVKVNTAFNGEFATKDKRANKSIITKNSEICRCTDIREWYERHVVEPILTSLK</sequence>
<protein>
    <submittedName>
        <fullName evidence="1">Uncharacterized protein</fullName>
    </submittedName>
</protein>
<evidence type="ECO:0000313" key="1">
    <source>
        <dbReference type="EMBL" id="KYN26714.1"/>
    </source>
</evidence>
<evidence type="ECO:0000313" key="2">
    <source>
        <dbReference type="Proteomes" id="UP000078492"/>
    </source>
</evidence>
<proteinExistence type="predicted"/>
<accession>A0A151JLM4</accession>
<keyword evidence="2" id="KW-1185">Reference proteome</keyword>
<name>A0A151JLM4_9HYME</name>
<organism evidence="1 2">
    <name type="scientific">Trachymyrmex cornetzi</name>
    <dbReference type="NCBI Taxonomy" id="471704"/>
    <lineage>
        <taxon>Eukaryota</taxon>
        <taxon>Metazoa</taxon>
        <taxon>Ecdysozoa</taxon>
        <taxon>Arthropoda</taxon>
        <taxon>Hexapoda</taxon>
        <taxon>Insecta</taxon>
        <taxon>Pterygota</taxon>
        <taxon>Neoptera</taxon>
        <taxon>Endopterygota</taxon>
        <taxon>Hymenoptera</taxon>
        <taxon>Apocrita</taxon>
        <taxon>Aculeata</taxon>
        <taxon>Formicoidea</taxon>
        <taxon>Formicidae</taxon>
        <taxon>Myrmicinae</taxon>
        <taxon>Trachymyrmex</taxon>
    </lineage>
</organism>
<reference evidence="1 2" key="1">
    <citation type="submission" date="2015-09" db="EMBL/GenBank/DDBJ databases">
        <title>Trachymyrmex cornetzi WGS genome.</title>
        <authorList>
            <person name="Nygaard S."/>
            <person name="Hu H."/>
            <person name="Boomsma J."/>
            <person name="Zhang G."/>
        </authorList>
    </citation>
    <scope>NUCLEOTIDE SEQUENCE [LARGE SCALE GENOMIC DNA]</scope>
    <source>
        <strain evidence="1">Tcor2-1</strain>
        <tissue evidence="1">Whole body</tissue>
    </source>
</reference>